<dbReference type="PANTHER" id="PTHR24372">
    <property type="entry name" value="GLYCOPROTEIN HORMONE RECEPTOR"/>
    <property type="match status" value="1"/>
</dbReference>
<dbReference type="PROSITE" id="PS51450">
    <property type="entry name" value="LRR"/>
    <property type="match status" value="1"/>
</dbReference>
<dbReference type="InterPro" id="IPR003591">
    <property type="entry name" value="Leu-rich_rpt_typical-subtyp"/>
</dbReference>
<evidence type="ECO:0000256" key="6">
    <source>
        <dbReference type="ARBA" id="ARBA00022989"/>
    </source>
</evidence>
<keyword evidence="7" id="KW-0297">G-protein coupled receptor</keyword>
<dbReference type="Pfam" id="PF13855">
    <property type="entry name" value="LRR_8"/>
    <property type="match status" value="1"/>
</dbReference>
<name>A0A2B4SLF0_STYPI</name>
<evidence type="ECO:0000256" key="5">
    <source>
        <dbReference type="ARBA" id="ARBA00022737"/>
    </source>
</evidence>
<dbReference type="STRING" id="50429.A0A2B4SLF0"/>
<dbReference type="PROSITE" id="PS50262">
    <property type="entry name" value="G_PROTEIN_RECEP_F1_2"/>
    <property type="match status" value="1"/>
</dbReference>
<dbReference type="GO" id="GO:0007189">
    <property type="term" value="P:adenylate cyclase-activating G protein-coupled receptor signaling pathway"/>
    <property type="evidence" value="ECO:0007669"/>
    <property type="project" value="TreeGrafter"/>
</dbReference>
<keyword evidence="9 13" id="KW-0675">Receptor</keyword>
<dbReference type="EMBL" id="LSMT01000069">
    <property type="protein sequence ID" value="PFX29245.1"/>
    <property type="molecule type" value="Genomic_DNA"/>
</dbReference>
<feature type="transmembrane region" description="Helical" evidence="11">
    <location>
        <begin position="323"/>
        <end position="348"/>
    </location>
</feature>
<keyword evidence="14" id="KW-1185">Reference proteome</keyword>
<dbReference type="InterPro" id="IPR001611">
    <property type="entry name" value="Leu-rich_rpt"/>
</dbReference>
<dbReference type="SUPFAM" id="SSF52058">
    <property type="entry name" value="L domain-like"/>
    <property type="match status" value="1"/>
</dbReference>
<dbReference type="SUPFAM" id="SSF81321">
    <property type="entry name" value="Family A G protein-coupled receptor-like"/>
    <property type="match status" value="1"/>
</dbReference>
<feature type="transmembrane region" description="Helical" evidence="11">
    <location>
        <begin position="412"/>
        <end position="430"/>
    </location>
</feature>
<evidence type="ECO:0000313" key="14">
    <source>
        <dbReference type="Proteomes" id="UP000225706"/>
    </source>
</evidence>
<evidence type="ECO:0000256" key="7">
    <source>
        <dbReference type="ARBA" id="ARBA00023040"/>
    </source>
</evidence>
<evidence type="ECO:0000256" key="2">
    <source>
        <dbReference type="ARBA" id="ARBA00022475"/>
    </source>
</evidence>
<dbReference type="AlphaFoldDB" id="A0A2B4SLF0"/>
<dbReference type="GO" id="GO:0005886">
    <property type="term" value="C:plasma membrane"/>
    <property type="evidence" value="ECO:0007669"/>
    <property type="project" value="UniProtKB-SubCell"/>
</dbReference>
<dbReference type="Gene3D" id="3.80.10.10">
    <property type="entry name" value="Ribonuclease Inhibitor"/>
    <property type="match status" value="1"/>
</dbReference>
<keyword evidence="2" id="KW-1003">Cell membrane</keyword>
<reference evidence="14" key="1">
    <citation type="journal article" date="2017" name="bioRxiv">
        <title>Comparative analysis of the genomes of Stylophora pistillata and Acropora digitifera provides evidence for extensive differences between species of corals.</title>
        <authorList>
            <person name="Voolstra C.R."/>
            <person name="Li Y."/>
            <person name="Liew Y.J."/>
            <person name="Baumgarten S."/>
            <person name="Zoccola D."/>
            <person name="Flot J.-F."/>
            <person name="Tambutte S."/>
            <person name="Allemand D."/>
            <person name="Aranda M."/>
        </authorList>
    </citation>
    <scope>NUCLEOTIDE SEQUENCE [LARGE SCALE GENOMIC DNA]</scope>
</reference>
<feature type="domain" description="G-protein coupled receptors family 1 profile" evidence="12">
    <location>
        <begin position="307"/>
        <end position="450"/>
    </location>
</feature>
<sequence>MLSPMLPRPPKTWTTVSPEPAAALVASSIECGRIAHLRLMTKSVVISTGKLPAEVPAFHNGYLIGGLPYQCRGSKEVQMMVLFYYSWLENNNLKTLPEELFTGQDNLKYLRLVGNQLEKLPRYIFHGLTDLEELAIHVNHITHLPRGVFEGLKNMLSIYIDNNRIANLSANQFHGLSKLRDLAIHDNDITHLPHGVFEGLKNMLSMSFHLNKIRNVSKEHFKDVAPTIRSLYFHHNRMRKLPEGFLSTMPNLTRATVDTNMMCCHLTKEDADCDYVYVDSFASCETMFRNRAARTCIWAIATMSLVGAIFVITWRMVYRETNIVQPIMLIHLAVSDGLMGIYLITIGWKDATWAGQYHLHDYNWRTSLACQITGAIAVLSSEVSLMLLSLISADRLKNIVFPFHVGGLTNKATHALCFIIWIIGFIIAFLPTIGIQYFRAPAGDDHFYGK</sequence>
<evidence type="ECO:0000256" key="1">
    <source>
        <dbReference type="ARBA" id="ARBA00004651"/>
    </source>
</evidence>
<gene>
    <name evidence="13" type="ORF">AWC38_SpisGene6051</name>
</gene>
<keyword evidence="8 11" id="KW-0472">Membrane</keyword>
<keyword evidence="4 11" id="KW-0812">Transmembrane</keyword>
<evidence type="ECO:0000256" key="11">
    <source>
        <dbReference type="SAM" id="Phobius"/>
    </source>
</evidence>
<evidence type="ECO:0000313" key="13">
    <source>
        <dbReference type="EMBL" id="PFX29245.1"/>
    </source>
</evidence>
<dbReference type="InterPro" id="IPR032675">
    <property type="entry name" value="LRR_dom_sf"/>
</dbReference>
<keyword evidence="6 11" id="KW-1133">Transmembrane helix</keyword>
<evidence type="ECO:0000259" key="12">
    <source>
        <dbReference type="PROSITE" id="PS50262"/>
    </source>
</evidence>
<feature type="transmembrane region" description="Helical" evidence="11">
    <location>
        <begin position="368"/>
        <end position="392"/>
    </location>
</feature>
<dbReference type="OrthoDB" id="6022531at2759"/>
<accession>A0A2B4SLF0</accession>
<dbReference type="PANTHER" id="PTHR24372:SF77">
    <property type="entry name" value="G-PROTEIN COUPLED RECEPTORS FAMILY 1 PROFILE DOMAIN-CONTAINING PROTEIN"/>
    <property type="match status" value="1"/>
</dbReference>
<dbReference type="InterPro" id="IPR000276">
    <property type="entry name" value="GPCR_Rhodpsn"/>
</dbReference>
<evidence type="ECO:0000256" key="4">
    <source>
        <dbReference type="ARBA" id="ARBA00022692"/>
    </source>
</evidence>
<organism evidence="13 14">
    <name type="scientific">Stylophora pistillata</name>
    <name type="common">Smooth cauliflower coral</name>
    <dbReference type="NCBI Taxonomy" id="50429"/>
    <lineage>
        <taxon>Eukaryota</taxon>
        <taxon>Metazoa</taxon>
        <taxon>Cnidaria</taxon>
        <taxon>Anthozoa</taxon>
        <taxon>Hexacorallia</taxon>
        <taxon>Scleractinia</taxon>
        <taxon>Astrocoeniina</taxon>
        <taxon>Pocilloporidae</taxon>
        <taxon>Stylophora</taxon>
    </lineage>
</organism>
<evidence type="ECO:0000256" key="10">
    <source>
        <dbReference type="ARBA" id="ARBA00023224"/>
    </source>
</evidence>
<keyword evidence="10" id="KW-0807">Transducer</keyword>
<evidence type="ECO:0000256" key="3">
    <source>
        <dbReference type="ARBA" id="ARBA00022614"/>
    </source>
</evidence>
<evidence type="ECO:0000256" key="8">
    <source>
        <dbReference type="ARBA" id="ARBA00023136"/>
    </source>
</evidence>
<feature type="transmembrane region" description="Helical" evidence="11">
    <location>
        <begin position="296"/>
        <end position="317"/>
    </location>
</feature>
<proteinExistence type="predicted"/>
<evidence type="ECO:0000256" key="9">
    <source>
        <dbReference type="ARBA" id="ARBA00023170"/>
    </source>
</evidence>
<protein>
    <submittedName>
        <fullName evidence="13">G-protein coupled receptor GRL101</fullName>
    </submittedName>
</protein>
<keyword evidence="5" id="KW-0677">Repeat</keyword>
<dbReference type="GO" id="GO:0008528">
    <property type="term" value="F:G protein-coupled peptide receptor activity"/>
    <property type="evidence" value="ECO:0007669"/>
    <property type="project" value="TreeGrafter"/>
</dbReference>
<dbReference type="SMART" id="SM00369">
    <property type="entry name" value="LRR_TYP"/>
    <property type="match status" value="5"/>
</dbReference>
<dbReference type="InterPro" id="IPR017452">
    <property type="entry name" value="GPCR_Rhodpsn_7TM"/>
</dbReference>
<comment type="subcellular location">
    <subcellularLocation>
        <location evidence="1">Cell membrane</location>
        <topology evidence="1">Multi-pass membrane protein</topology>
    </subcellularLocation>
</comment>
<keyword evidence="3" id="KW-0433">Leucine-rich repeat</keyword>
<dbReference type="Proteomes" id="UP000225706">
    <property type="component" value="Unassembled WGS sequence"/>
</dbReference>
<comment type="caution">
    <text evidence="13">The sequence shown here is derived from an EMBL/GenBank/DDBJ whole genome shotgun (WGS) entry which is preliminary data.</text>
</comment>
<dbReference type="Pfam" id="PF00001">
    <property type="entry name" value="7tm_1"/>
    <property type="match status" value="1"/>
</dbReference>
<dbReference type="GO" id="GO:0009755">
    <property type="term" value="P:hormone-mediated signaling pathway"/>
    <property type="evidence" value="ECO:0007669"/>
    <property type="project" value="TreeGrafter"/>
</dbReference>
<dbReference type="Gene3D" id="1.20.1070.10">
    <property type="entry name" value="Rhodopsin 7-helix transmembrane proteins"/>
    <property type="match status" value="1"/>
</dbReference>
<dbReference type="FunFam" id="3.80.10.10:FF:001164">
    <property type="entry name" value="GH01279p"/>
    <property type="match status" value="1"/>
</dbReference>